<dbReference type="CDD" id="cd17478">
    <property type="entry name" value="MFS_FsR"/>
    <property type="match status" value="1"/>
</dbReference>
<feature type="transmembrane region" description="Helical" evidence="5">
    <location>
        <begin position="206"/>
        <end position="229"/>
    </location>
</feature>
<sequence length="394" mass="40786">MRKAQLGFLTGTHVVNDLYQGAVPALLPFMMSERHYSYAAVSGIALAATGLSSVVQPVFGMIVDRSHRNWLAPMGFLVAAAGLAAAGFADSYLLTWICVAVAGIGVAAYHPPATNQARAAGGRSQQAMSLFSVGGTLGSSLAPALVTAVVGSLGLSGTYLLAVPALVMALLWLLNRRNAPVLVSSGSAATEHTADVPDDWRAFGRLVAATVGWSIPYVTVSSMLSLYAIRELHASTAAAAVTLTSFTLAGAAGTLLGGWLGDRMGRLMPIRTGYLLGIPALAGIVLSPGRLVLELSAVLFGLAMFLPFANQVTLAQDYLPTRPGTASGLTLGLAMSVGGLSSPLFGWLADAEGLRFTLGAVLVVYGVAVLFGTRLRDRVLPVQPCEKSSEELVT</sequence>
<dbReference type="AlphaFoldDB" id="A0A7W3W1Q1"/>
<gene>
    <name evidence="7" type="ORF">H4281_28990</name>
</gene>
<comment type="subcellular location">
    <subcellularLocation>
        <location evidence="1">Cell membrane</location>
        <topology evidence="1">Multi-pass membrane protein</topology>
    </subcellularLocation>
</comment>
<dbReference type="RefSeq" id="WP_182894074.1">
    <property type="nucleotide sequence ID" value="NZ_JACGZW010000010.1"/>
</dbReference>
<evidence type="ECO:0000259" key="6">
    <source>
        <dbReference type="PROSITE" id="PS50850"/>
    </source>
</evidence>
<feature type="transmembrane region" description="Helical" evidence="5">
    <location>
        <begin position="70"/>
        <end position="87"/>
    </location>
</feature>
<keyword evidence="3 5" id="KW-1133">Transmembrane helix</keyword>
<feature type="transmembrane region" description="Helical" evidence="5">
    <location>
        <begin position="93"/>
        <end position="109"/>
    </location>
</feature>
<dbReference type="Gene3D" id="1.20.1250.20">
    <property type="entry name" value="MFS general substrate transporter like domains"/>
    <property type="match status" value="2"/>
</dbReference>
<organism evidence="7 8">
    <name type="scientific">Amycolatopsis dendrobii</name>
    <dbReference type="NCBI Taxonomy" id="2760662"/>
    <lineage>
        <taxon>Bacteria</taxon>
        <taxon>Bacillati</taxon>
        <taxon>Actinomycetota</taxon>
        <taxon>Actinomycetes</taxon>
        <taxon>Pseudonocardiales</taxon>
        <taxon>Pseudonocardiaceae</taxon>
        <taxon>Amycolatopsis</taxon>
    </lineage>
</organism>
<accession>A0A7W3W1Q1</accession>
<evidence type="ECO:0000256" key="3">
    <source>
        <dbReference type="ARBA" id="ARBA00022989"/>
    </source>
</evidence>
<dbReference type="InterPro" id="IPR036259">
    <property type="entry name" value="MFS_trans_sf"/>
</dbReference>
<feature type="transmembrane region" description="Helical" evidence="5">
    <location>
        <begin position="36"/>
        <end position="63"/>
    </location>
</feature>
<keyword evidence="4 5" id="KW-0472">Membrane</keyword>
<dbReference type="EMBL" id="JACGZW010000010">
    <property type="protein sequence ID" value="MBB1157201.1"/>
    <property type="molecule type" value="Genomic_DNA"/>
</dbReference>
<reference evidence="7 8" key="1">
    <citation type="submission" date="2020-08" db="EMBL/GenBank/DDBJ databases">
        <title>Amycolatopsis sp. nov. DR6-1 isolated from Dendrobium heterocarpum.</title>
        <authorList>
            <person name="Tedsree N."/>
            <person name="Kuncharoen N."/>
            <person name="Likhitwitayawuid K."/>
            <person name="Tanasupawat S."/>
        </authorList>
    </citation>
    <scope>NUCLEOTIDE SEQUENCE [LARGE SCALE GENOMIC DNA]</scope>
    <source>
        <strain evidence="7 8">DR6-1</strain>
    </source>
</reference>
<dbReference type="PANTHER" id="PTHR43129:SF1">
    <property type="entry name" value="FOSMIDOMYCIN RESISTANCE PROTEIN"/>
    <property type="match status" value="1"/>
</dbReference>
<comment type="caution">
    <text evidence="7">The sequence shown here is derived from an EMBL/GenBank/DDBJ whole genome shotgun (WGS) entry which is preliminary data.</text>
</comment>
<feature type="transmembrane region" description="Helical" evidence="5">
    <location>
        <begin position="130"/>
        <end position="150"/>
    </location>
</feature>
<feature type="transmembrane region" description="Helical" evidence="5">
    <location>
        <begin position="295"/>
        <end position="314"/>
    </location>
</feature>
<evidence type="ECO:0000313" key="7">
    <source>
        <dbReference type="EMBL" id="MBB1157201.1"/>
    </source>
</evidence>
<dbReference type="GO" id="GO:0005886">
    <property type="term" value="C:plasma membrane"/>
    <property type="evidence" value="ECO:0007669"/>
    <property type="project" value="UniProtKB-SubCell"/>
</dbReference>
<feature type="transmembrane region" description="Helical" evidence="5">
    <location>
        <begin position="272"/>
        <end position="289"/>
    </location>
</feature>
<proteinExistence type="predicted"/>
<dbReference type="PANTHER" id="PTHR43129">
    <property type="entry name" value="FOSMIDOMYCIN RESISTANCE PROTEIN"/>
    <property type="match status" value="1"/>
</dbReference>
<protein>
    <submittedName>
        <fullName evidence="7">MFS transporter</fullName>
    </submittedName>
</protein>
<keyword evidence="8" id="KW-1185">Reference proteome</keyword>
<evidence type="ECO:0000313" key="8">
    <source>
        <dbReference type="Proteomes" id="UP000526734"/>
    </source>
</evidence>
<evidence type="ECO:0000256" key="1">
    <source>
        <dbReference type="ARBA" id="ARBA00004651"/>
    </source>
</evidence>
<dbReference type="Proteomes" id="UP000526734">
    <property type="component" value="Unassembled WGS sequence"/>
</dbReference>
<dbReference type="InterPro" id="IPR020846">
    <property type="entry name" value="MFS_dom"/>
</dbReference>
<evidence type="ECO:0000256" key="4">
    <source>
        <dbReference type="ARBA" id="ARBA00023136"/>
    </source>
</evidence>
<feature type="transmembrane region" description="Helical" evidence="5">
    <location>
        <begin position="354"/>
        <end position="373"/>
    </location>
</feature>
<dbReference type="Pfam" id="PF07690">
    <property type="entry name" value="MFS_1"/>
    <property type="match status" value="1"/>
</dbReference>
<feature type="domain" description="Major facilitator superfamily (MFS) profile" evidence="6">
    <location>
        <begin position="164"/>
        <end position="394"/>
    </location>
</feature>
<dbReference type="PROSITE" id="PS50850">
    <property type="entry name" value="MFS"/>
    <property type="match status" value="1"/>
</dbReference>
<feature type="transmembrane region" description="Helical" evidence="5">
    <location>
        <begin position="156"/>
        <end position="174"/>
    </location>
</feature>
<evidence type="ECO:0000256" key="5">
    <source>
        <dbReference type="SAM" id="Phobius"/>
    </source>
</evidence>
<dbReference type="SUPFAM" id="SSF103473">
    <property type="entry name" value="MFS general substrate transporter"/>
    <property type="match status" value="1"/>
</dbReference>
<keyword evidence="2 5" id="KW-0812">Transmembrane</keyword>
<feature type="transmembrane region" description="Helical" evidence="5">
    <location>
        <begin position="326"/>
        <end position="348"/>
    </location>
</feature>
<feature type="transmembrane region" description="Helical" evidence="5">
    <location>
        <begin position="235"/>
        <end position="260"/>
    </location>
</feature>
<dbReference type="GO" id="GO:0022857">
    <property type="term" value="F:transmembrane transporter activity"/>
    <property type="evidence" value="ECO:0007669"/>
    <property type="project" value="InterPro"/>
</dbReference>
<evidence type="ECO:0000256" key="2">
    <source>
        <dbReference type="ARBA" id="ARBA00022692"/>
    </source>
</evidence>
<name>A0A7W3W1Q1_9PSEU</name>
<dbReference type="InterPro" id="IPR011701">
    <property type="entry name" value="MFS"/>
</dbReference>